<protein>
    <submittedName>
        <fullName evidence="1">Uncharacterized protein</fullName>
    </submittedName>
</protein>
<proteinExistence type="predicted"/>
<evidence type="ECO:0000313" key="2">
    <source>
        <dbReference type="Proteomes" id="UP000318704"/>
    </source>
</evidence>
<evidence type="ECO:0000313" key="1">
    <source>
        <dbReference type="EMBL" id="QDT96591.1"/>
    </source>
</evidence>
<name>A0A517VUB0_9PLAN</name>
<dbReference type="EMBL" id="CP037920">
    <property type="protein sequence ID" value="QDT96591.1"/>
    <property type="molecule type" value="Genomic_DNA"/>
</dbReference>
<gene>
    <name evidence="1" type="ORF">V144x_20490</name>
</gene>
<accession>A0A517VUB0</accession>
<reference evidence="1 2" key="1">
    <citation type="submission" date="2019-03" db="EMBL/GenBank/DDBJ databases">
        <title>Deep-cultivation of Planctomycetes and their phenomic and genomic characterization uncovers novel biology.</title>
        <authorList>
            <person name="Wiegand S."/>
            <person name="Jogler M."/>
            <person name="Boedeker C."/>
            <person name="Pinto D."/>
            <person name="Vollmers J."/>
            <person name="Rivas-Marin E."/>
            <person name="Kohn T."/>
            <person name="Peeters S.H."/>
            <person name="Heuer A."/>
            <person name="Rast P."/>
            <person name="Oberbeckmann S."/>
            <person name="Bunk B."/>
            <person name="Jeske O."/>
            <person name="Meyerdierks A."/>
            <person name="Storesund J.E."/>
            <person name="Kallscheuer N."/>
            <person name="Luecker S."/>
            <person name="Lage O.M."/>
            <person name="Pohl T."/>
            <person name="Merkel B.J."/>
            <person name="Hornburger P."/>
            <person name="Mueller R.-W."/>
            <person name="Bruemmer F."/>
            <person name="Labrenz M."/>
            <person name="Spormann A.M."/>
            <person name="Op den Camp H."/>
            <person name="Overmann J."/>
            <person name="Amann R."/>
            <person name="Jetten M.S.M."/>
            <person name="Mascher T."/>
            <person name="Medema M.H."/>
            <person name="Devos D.P."/>
            <person name="Kaster A.-K."/>
            <person name="Ovreas L."/>
            <person name="Rohde M."/>
            <person name="Galperin M.Y."/>
            <person name="Jogler C."/>
        </authorList>
    </citation>
    <scope>NUCLEOTIDE SEQUENCE [LARGE SCALE GENOMIC DNA]</scope>
    <source>
        <strain evidence="1 2">V144</strain>
    </source>
</reference>
<dbReference type="Proteomes" id="UP000318704">
    <property type="component" value="Chromosome"/>
</dbReference>
<dbReference type="AlphaFoldDB" id="A0A517VUB0"/>
<dbReference type="KEGG" id="gaw:V144x_20490"/>
<sequence length="62" mass="7363">MPHLIFSRSFYRQSGQETLVKNADYSNYCGESTYQGYLTGFTDKKRRDYGPFVNYIERVFCN</sequence>
<organism evidence="1 2">
    <name type="scientific">Gimesia aquarii</name>
    <dbReference type="NCBI Taxonomy" id="2527964"/>
    <lineage>
        <taxon>Bacteria</taxon>
        <taxon>Pseudomonadati</taxon>
        <taxon>Planctomycetota</taxon>
        <taxon>Planctomycetia</taxon>
        <taxon>Planctomycetales</taxon>
        <taxon>Planctomycetaceae</taxon>
        <taxon>Gimesia</taxon>
    </lineage>
</organism>